<dbReference type="EMBL" id="BPLQ01011758">
    <property type="protein sequence ID" value="GIY60176.1"/>
    <property type="molecule type" value="Genomic_DNA"/>
</dbReference>
<proteinExistence type="predicted"/>
<evidence type="ECO:0000313" key="1">
    <source>
        <dbReference type="EMBL" id="GIY60176.1"/>
    </source>
</evidence>
<gene>
    <name evidence="1" type="ORF">CDAR_377101</name>
</gene>
<organism evidence="1 2">
    <name type="scientific">Caerostris darwini</name>
    <dbReference type="NCBI Taxonomy" id="1538125"/>
    <lineage>
        <taxon>Eukaryota</taxon>
        <taxon>Metazoa</taxon>
        <taxon>Ecdysozoa</taxon>
        <taxon>Arthropoda</taxon>
        <taxon>Chelicerata</taxon>
        <taxon>Arachnida</taxon>
        <taxon>Araneae</taxon>
        <taxon>Araneomorphae</taxon>
        <taxon>Entelegynae</taxon>
        <taxon>Araneoidea</taxon>
        <taxon>Araneidae</taxon>
        <taxon>Caerostris</taxon>
    </lineage>
</organism>
<accession>A0AAV4UQL9</accession>
<dbReference type="Proteomes" id="UP001054837">
    <property type="component" value="Unassembled WGS sequence"/>
</dbReference>
<comment type="caution">
    <text evidence="1">The sequence shown here is derived from an EMBL/GenBank/DDBJ whole genome shotgun (WGS) entry which is preliminary data.</text>
</comment>
<reference evidence="1 2" key="1">
    <citation type="submission" date="2021-06" db="EMBL/GenBank/DDBJ databases">
        <title>Caerostris darwini draft genome.</title>
        <authorList>
            <person name="Kono N."/>
            <person name="Arakawa K."/>
        </authorList>
    </citation>
    <scope>NUCLEOTIDE SEQUENCE [LARGE SCALE GENOMIC DNA]</scope>
</reference>
<evidence type="ECO:0000313" key="2">
    <source>
        <dbReference type="Proteomes" id="UP001054837"/>
    </source>
</evidence>
<dbReference type="AlphaFoldDB" id="A0AAV4UQL9"/>
<sequence length="110" mass="11732">MKLCRQKVAAESLLKSRSFSFSAPSLPHSSIPPSIFCLFRLPPTHPPNQTNTMLIESALSSRHSPDASPETNEIATGNRISGEATFCLEKVLDSVVQPSVKSLGAPGEGV</sequence>
<protein>
    <submittedName>
        <fullName evidence="1">Uncharacterized protein</fullName>
    </submittedName>
</protein>
<keyword evidence="2" id="KW-1185">Reference proteome</keyword>
<name>A0AAV4UQL9_9ARAC</name>